<feature type="compositionally biased region" description="Polar residues" evidence="1">
    <location>
        <begin position="457"/>
        <end position="467"/>
    </location>
</feature>
<dbReference type="AlphaFoldDB" id="A0A564YNI9"/>
<reference evidence="3 4" key="1">
    <citation type="submission" date="2019-07" db="EMBL/GenBank/DDBJ databases">
        <authorList>
            <person name="Jastrzebski P J."/>
            <person name="Paukszto L."/>
            <person name="Jastrzebski P J."/>
        </authorList>
    </citation>
    <scope>NUCLEOTIDE SEQUENCE [LARGE SCALE GENOMIC DNA]</scope>
    <source>
        <strain evidence="3 4">WMS-il1</strain>
    </source>
</reference>
<name>A0A564YNI9_HYMDI</name>
<feature type="compositionally biased region" description="Basic and acidic residues" evidence="1">
    <location>
        <begin position="99"/>
        <end position="109"/>
    </location>
</feature>
<feature type="compositionally biased region" description="Low complexity" evidence="1">
    <location>
        <begin position="255"/>
        <end position="272"/>
    </location>
</feature>
<gene>
    <name evidence="3" type="ORF">WMSIL1_LOCUS7541</name>
</gene>
<organism evidence="3 4">
    <name type="scientific">Hymenolepis diminuta</name>
    <name type="common">Rat tapeworm</name>
    <dbReference type="NCBI Taxonomy" id="6216"/>
    <lineage>
        <taxon>Eukaryota</taxon>
        <taxon>Metazoa</taxon>
        <taxon>Spiralia</taxon>
        <taxon>Lophotrochozoa</taxon>
        <taxon>Platyhelminthes</taxon>
        <taxon>Cestoda</taxon>
        <taxon>Eucestoda</taxon>
        <taxon>Cyclophyllidea</taxon>
        <taxon>Hymenolepididae</taxon>
        <taxon>Hymenolepis</taxon>
    </lineage>
</organism>
<feature type="compositionally biased region" description="Basic and acidic residues" evidence="1">
    <location>
        <begin position="354"/>
        <end position="369"/>
    </location>
</feature>
<sequence>MMSEVKNRKDSIVLSTGDEASETTNMITSPEQRNLNSSSKIHAKKATVKQKTEKNCSTEGLPIHSNSKDEARARKPAEKANKRRCNDLNSPIARKRPAVHPEKKEKGRSSESSSDSSAEDGTPAKRPKVAITGKSGVMGVVTKKPAVQQQKKEESSSSESSSDSSSEDEAPAKKAVVAATGKSSVTGVVTKKPTVQQQKKEESSSSESSSDSSSEDEAPAKKAQQKKEESSSSESSSDSSSEDEAPAKKAVVAATGKSSVTGVVTKKPTVQQQKKEESSSKFKSSGLTGYVPNKRPRSNMSSSETSVISSPPSKKPALDRLSLTDVPTSVVKSSFKRPTDTSVSNSSPILLKRPRTDDIGNENKFDSRKSLPARLSNGNGDTTVYPNKSSTQSPKVNAPFLRYANRAPESVHFFQGDNFHSRRQLLGEVGERADRNLLGTRGKSFRHEKTKEKRGTRSNGPISTKVASYQFKY</sequence>
<accession>A0A564YNI9</accession>
<feature type="region of interest" description="Disordered" evidence="1">
    <location>
        <begin position="440"/>
        <end position="473"/>
    </location>
</feature>
<feature type="region of interest" description="Disordered" evidence="1">
    <location>
        <begin position="1"/>
        <end position="396"/>
    </location>
</feature>
<feature type="compositionally biased region" description="Basic and acidic residues" evidence="1">
    <location>
        <begin position="1"/>
        <end position="11"/>
    </location>
</feature>
<feature type="compositionally biased region" description="Low complexity" evidence="1">
    <location>
        <begin position="110"/>
        <end position="120"/>
    </location>
</feature>
<dbReference type="Pfam" id="PF05022">
    <property type="entry name" value="SRP40_C"/>
    <property type="match status" value="1"/>
</dbReference>
<dbReference type="GO" id="GO:0005730">
    <property type="term" value="C:nucleolus"/>
    <property type="evidence" value="ECO:0007669"/>
    <property type="project" value="UniProtKB-ARBA"/>
</dbReference>
<feature type="compositionally biased region" description="Basic and acidic residues" evidence="1">
    <location>
        <begin position="445"/>
        <end position="455"/>
    </location>
</feature>
<feature type="domain" description="Srp40 C-terminal" evidence="2">
    <location>
        <begin position="417"/>
        <end position="471"/>
    </location>
</feature>
<feature type="compositionally biased region" description="Low complexity" evidence="1">
    <location>
        <begin position="180"/>
        <end position="197"/>
    </location>
</feature>
<dbReference type="EMBL" id="CABIJS010000277">
    <property type="protein sequence ID" value="VUZ48243.1"/>
    <property type="molecule type" value="Genomic_DNA"/>
</dbReference>
<evidence type="ECO:0000259" key="2">
    <source>
        <dbReference type="Pfam" id="PF05022"/>
    </source>
</evidence>
<feature type="compositionally biased region" description="Low complexity" evidence="1">
    <location>
        <begin position="298"/>
        <end position="312"/>
    </location>
</feature>
<evidence type="ECO:0000313" key="4">
    <source>
        <dbReference type="Proteomes" id="UP000321570"/>
    </source>
</evidence>
<dbReference type="Proteomes" id="UP000321570">
    <property type="component" value="Unassembled WGS sequence"/>
</dbReference>
<dbReference type="InterPro" id="IPR007718">
    <property type="entry name" value="Srp40_C"/>
</dbReference>
<proteinExistence type="predicted"/>
<evidence type="ECO:0000256" key="1">
    <source>
        <dbReference type="SAM" id="MobiDB-lite"/>
    </source>
</evidence>
<feature type="compositionally biased region" description="Basic and acidic residues" evidence="1">
    <location>
        <begin position="66"/>
        <end position="86"/>
    </location>
</feature>
<feature type="compositionally biased region" description="Polar residues" evidence="1">
    <location>
        <begin position="22"/>
        <end position="40"/>
    </location>
</feature>
<protein>
    <recommendedName>
        <fullName evidence="2">Srp40 C-terminal domain-containing protein</fullName>
    </recommendedName>
</protein>
<keyword evidence="4" id="KW-1185">Reference proteome</keyword>
<evidence type="ECO:0000313" key="3">
    <source>
        <dbReference type="EMBL" id="VUZ48243.1"/>
    </source>
</evidence>
<feature type="compositionally biased region" description="Polar residues" evidence="1">
    <location>
        <begin position="376"/>
        <end position="395"/>
    </location>
</feature>